<evidence type="ECO:0000256" key="2">
    <source>
        <dbReference type="ARBA" id="ARBA00022676"/>
    </source>
</evidence>
<proteinExistence type="inferred from homology"/>
<dbReference type="InterPro" id="IPR001173">
    <property type="entry name" value="Glyco_trans_2-like"/>
</dbReference>
<organism evidence="5 6">
    <name type="scientific">Enterobacter roggenkampii</name>
    <dbReference type="NCBI Taxonomy" id="1812935"/>
    <lineage>
        <taxon>Bacteria</taxon>
        <taxon>Pseudomonadati</taxon>
        <taxon>Pseudomonadota</taxon>
        <taxon>Gammaproteobacteria</taxon>
        <taxon>Enterobacterales</taxon>
        <taxon>Enterobacteriaceae</taxon>
        <taxon>Enterobacter</taxon>
        <taxon>Enterobacter cloacae complex</taxon>
    </lineage>
</organism>
<dbReference type="PANTHER" id="PTHR43179">
    <property type="entry name" value="RHAMNOSYLTRANSFERASE WBBL"/>
    <property type="match status" value="1"/>
</dbReference>
<evidence type="ECO:0000256" key="1">
    <source>
        <dbReference type="ARBA" id="ARBA00006739"/>
    </source>
</evidence>
<keyword evidence="6" id="KW-1185">Reference proteome</keyword>
<dbReference type="SUPFAM" id="SSF53448">
    <property type="entry name" value="Nucleotide-diphospho-sugar transferases"/>
    <property type="match status" value="1"/>
</dbReference>
<dbReference type="PANTHER" id="PTHR43179:SF12">
    <property type="entry name" value="GALACTOFURANOSYLTRANSFERASE GLFT2"/>
    <property type="match status" value="1"/>
</dbReference>
<dbReference type="EMBL" id="FKDK01000004">
    <property type="protein sequence ID" value="SAA24200.1"/>
    <property type="molecule type" value="Genomic_DNA"/>
</dbReference>
<comment type="caution">
    <text evidence="5">The sequence shown here is derived from an EMBL/GenBank/DDBJ whole genome shotgun (WGS) entry which is preliminary data.</text>
</comment>
<reference evidence="5 6" key="1">
    <citation type="submission" date="2016-03" db="EMBL/GenBank/DDBJ databases">
        <authorList>
            <consortium name="Pathogen Informatics"/>
        </authorList>
    </citation>
    <scope>NUCLEOTIDE SEQUENCE [LARGE SCALE GENOMIC DNA]</scope>
    <source>
        <strain evidence="6">e2161</strain>
    </source>
</reference>
<evidence type="ECO:0000259" key="4">
    <source>
        <dbReference type="Pfam" id="PF00535"/>
    </source>
</evidence>
<dbReference type="GO" id="GO:0016757">
    <property type="term" value="F:glycosyltransferase activity"/>
    <property type="evidence" value="ECO:0007669"/>
    <property type="project" value="UniProtKB-KW"/>
</dbReference>
<dbReference type="InterPro" id="IPR029044">
    <property type="entry name" value="Nucleotide-diphossugar_trans"/>
</dbReference>
<keyword evidence="2 5" id="KW-0328">Glycosyltransferase</keyword>
<accession>A0ABY0IZ36</accession>
<dbReference type="CDD" id="cd04185">
    <property type="entry name" value="GT_2_like_b"/>
    <property type="match status" value="1"/>
</dbReference>
<dbReference type="RefSeq" id="WP_063615949.1">
    <property type="nucleotide sequence ID" value="NZ_CP058196.1"/>
</dbReference>
<dbReference type="Proteomes" id="UP000077063">
    <property type="component" value="Unassembled WGS sequence"/>
</dbReference>
<dbReference type="EC" id="2.4.1.-" evidence="5"/>
<evidence type="ECO:0000256" key="3">
    <source>
        <dbReference type="ARBA" id="ARBA00022679"/>
    </source>
</evidence>
<dbReference type="Gene3D" id="3.90.550.10">
    <property type="entry name" value="Spore Coat Polysaccharide Biosynthesis Protein SpsA, Chain A"/>
    <property type="match status" value="1"/>
</dbReference>
<gene>
    <name evidence="5" type="primary">glfT1</name>
    <name evidence="5" type="ORF">SAMEA2273443_01335</name>
</gene>
<evidence type="ECO:0000313" key="5">
    <source>
        <dbReference type="EMBL" id="SAA24200.1"/>
    </source>
</evidence>
<evidence type="ECO:0000313" key="6">
    <source>
        <dbReference type="Proteomes" id="UP000077063"/>
    </source>
</evidence>
<comment type="similarity">
    <text evidence="1">Belongs to the glycosyltransferase 2 family.</text>
</comment>
<protein>
    <submittedName>
        <fullName evidence="5">Glycosyl transferase family protein</fullName>
        <ecNumber evidence="5">2.4.1.-</ecNumber>
    </submittedName>
</protein>
<feature type="domain" description="Glycosyltransferase 2-like" evidence="4">
    <location>
        <begin position="8"/>
        <end position="118"/>
    </location>
</feature>
<dbReference type="Pfam" id="PF00535">
    <property type="entry name" value="Glycos_transf_2"/>
    <property type="match status" value="1"/>
</dbReference>
<keyword evidence="3 5" id="KW-0808">Transferase</keyword>
<sequence length="303" mass="34545">MNNKVITIVVTYKRKELLSKVLNAIANQTHLPEKLLVIDNNSNDGTKELVEEIKKTSSLGIIYFNTGANLGGAGGFKFGIQKAAELKPDYIWLMDDDLVPDDTCLERLISAVDSNTICQPLRKNLDGSCAEYSPTIYNLSSPFILRPKQETVVDYINKKTTEIIPLQGIPFEGPLIPASLVDKIGLPDDRFFIFYDDLDYAIRARKAGYSINCVVNANATRLLLNNQTQDLSSWKGYFMLRNFFRIHRLHGENFLVRNRPLAITVIYVIKEFFKNNRSACKICIDAYKDHRVHDFKITRKYIP</sequence>
<name>A0ABY0IZ36_9ENTR</name>